<reference evidence="2" key="1">
    <citation type="submission" date="2016-02" db="EMBL/GenBank/DDBJ databases">
        <authorList>
            <person name="liu f."/>
        </authorList>
    </citation>
    <scope>NUCLEOTIDE SEQUENCE [LARGE SCALE GENOMIC DNA]</scope>
</reference>
<sequence length="58" mass="6328">METLSIPAATITFSEQDHQLEKLEFALALALSEGCHDRAHHLRSCIEALGDHGEEPGT</sequence>
<dbReference type="EMBL" id="FITM01000117">
    <property type="protein sequence ID" value="SAY39024.1"/>
    <property type="molecule type" value="Genomic_DNA"/>
</dbReference>
<evidence type="ECO:0000313" key="2">
    <source>
        <dbReference type="Proteomes" id="UP000182631"/>
    </source>
</evidence>
<dbReference type="AlphaFoldDB" id="A0A164ZRN6"/>
<gene>
    <name evidence="1" type="ORF">FLM9_1071</name>
</gene>
<dbReference type="Proteomes" id="UP000182631">
    <property type="component" value="Unassembled WGS sequence"/>
</dbReference>
<proteinExistence type="predicted"/>
<evidence type="ECO:0000313" key="1">
    <source>
        <dbReference type="EMBL" id="SAY39024.1"/>
    </source>
</evidence>
<protein>
    <submittedName>
        <fullName evidence="1">Uncharacterized protein</fullName>
    </submittedName>
</protein>
<dbReference type="RefSeq" id="WP_180365303.1">
    <property type="nucleotide sequence ID" value="NZ_FITM01000117.1"/>
</dbReference>
<accession>A0A164ZRN6</accession>
<name>A0A164ZRN6_9SYNE</name>
<organism evidence="1 2">
    <name type="scientific">Candidatus Synechococcus spongiarum</name>
    <dbReference type="NCBI Taxonomy" id="431041"/>
    <lineage>
        <taxon>Bacteria</taxon>
        <taxon>Bacillati</taxon>
        <taxon>Cyanobacteriota</taxon>
        <taxon>Cyanophyceae</taxon>
        <taxon>Synechococcales</taxon>
        <taxon>Synechococcaceae</taxon>
        <taxon>Synechococcus</taxon>
    </lineage>
</organism>
<keyword evidence="2" id="KW-1185">Reference proteome</keyword>